<keyword evidence="3" id="KW-1185">Reference proteome</keyword>
<dbReference type="EMBL" id="BGPR01001566">
    <property type="protein sequence ID" value="GBM56813.1"/>
    <property type="molecule type" value="Genomic_DNA"/>
</dbReference>
<dbReference type="AlphaFoldDB" id="A0A4Y2GTF7"/>
<accession>A0A4Y2GTF7</accession>
<protein>
    <submittedName>
        <fullName evidence="2">Uncharacterized protein</fullName>
    </submittedName>
</protein>
<evidence type="ECO:0000313" key="2">
    <source>
        <dbReference type="EMBL" id="GBM56813.1"/>
    </source>
</evidence>
<organism evidence="2 3">
    <name type="scientific">Araneus ventricosus</name>
    <name type="common">Orbweaver spider</name>
    <name type="synonym">Epeira ventricosa</name>
    <dbReference type="NCBI Taxonomy" id="182803"/>
    <lineage>
        <taxon>Eukaryota</taxon>
        <taxon>Metazoa</taxon>
        <taxon>Ecdysozoa</taxon>
        <taxon>Arthropoda</taxon>
        <taxon>Chelicerata</taxon>
        <taxon>Arachnida</taxon>
        <taxon>Araneae</taxon>
        <taxon>Araneomorphae</taxon>
        <taxon>Entelegynae</taxon>
        <taxon>Araneoidea</taxon>
        <taxon>Araneidae</taxon>
        <taxon>Araneus</taxon>
    </lineage>
</organism>
<sequence length="333" mass="39957">MILAVKKNYVKRFQQIWSNTIRSPDHWNHRGKVLKKIRNAHHLAATIRYVEQRRSICDGKNLNETCQGQCSHYWLNRPVYPHGILDMCTLYPGGLREYVLVWNRLKLVLPWKDIVELNPQHRYVVPISALDIPVRYCVVPVHRDIQPWVILEQGREEYPFKLWMYETEKCLVLKSNPELKNLSKDEWYRTHAEGGNCFCTSIVNDRYELTFAQQKAMRQLKALNEKLQRRMENVEKEKLNLERELEQVKFNAEYESENTNRRMVNVEKEKLNLERELEQAKLNAEYESENTKQRILDLTQENSVLFQEKERMKEENKIMTKLLFEDDDTDEDK</sequence>
<dbReference type="Proteomes" id="UP000499080">
    <property type="component" value="Unassembled WGS sequence"/>
</dbReference>
<gene>
    <name evidence="2" type="ORF">AVEN_227327_1</name>
</gene>
<feature type="coiled-coil region" evidence="1">
    <location>
        <begin position="213"/>
        <end position="315"/>
    </location>
</feature>
<keyword evidence="1" id="KW-0175">Coiled coil</keyword>
<comment type="caution">
    <text evidence="2">The sequence shown here is derived from an EMBL/GenBank/DDBJ whole genome shotgun (WGS) entry which is preliminary data.</text>
</comment>
<evidence type="ECO:0000256" key="1">
    <source>
        <dbReference type="SAM" id="Coils"/>
    </source>
</evidence>
<evidence type="ECO:0000313" key="3">
    <source>
        <dbReference type="Proteomes" id="UP000499080"/>
    </source>
</evidence>
<proteinExistence type="predicted"/>
<reference evidence="2 3" key="1">
    <citation type="journal article" date="2019" name="Sci. Rep.">
        <title>Orb-weaving spider Araneus ventricosus genome elucidates the spidroin gene catalogue.</title>
        <authorList>
            <person name="Kono N."/>
            <person name="Nakamura H."/>
            <person name="Ohtoshi R."/>
            <person name="Moran D.A.P."/>
            <person name="Shinohara A."/>
            <person name="Yoshida Y."/>
            <person name="Fujiwara M."/>
            <person name="Mori M."/>
            <person name="Tomita M."/>
            <person name="Arakawa K."/>
        </authorList>
    </citation>
    <scope>NUCLEOTIDE SEQUENCE [LARGE SCALE GENOMIC DNA]</scope>
</reference>
<name>A0A4Y2GTF7_ARAVE</name>